<dbReference type="InterPro" id="IPR038717">
    <property type="entry name" value="Tc1-like_DDE_dom"/>
</dbReference>
<dbReference type="InterPro" id="IPR036397">
    <property type="entry name" value="RNaseH_sf"/>
</dbReference>
<proteinExistence type="predicted"/>
<evidence type="ECO:0000259" key="2">
    <source>
        <dbReference type="Pfam" id="PF13358"/>
    </source>
</evidence>
<dbReference type="Gene3D" id="3.30.420.10">
    <property type="entry name" value="Ribonuclease H-like superfamily/Ribonuclease H"/>
    <property type="match status" value="1"/>
</dbReference>
<dbReference type="SUPFAM" id="SSF46689">
    <property type="entry name" value="Homeodomain-like"/>
    <property type="match status" value="1"/>
</dbReference>
<feature type="region of interest" description="Disordered" evidence="1">
    <location>
        <begin position="43"/>
        <end position="68"/>
    </location>
</feature>
<dbReference type="AlphaFoldDB" id="A0A0B7NFS5"/>
<evidence type="ECO:0000313" key="4">
    <source>
        <dbReference type="Proteomes" id="UP000054107"/>
    </source>
</evidence>
<dbReference type="InterPro" id="IPR009057">
    <property type="entry name" value="Homeodomain-like_sf"/>
</dbReference>
<sequence>MNNFIHEDGQGGLFDEQGKEVSIIQMEIDDEAYPLQNVTNFDDYTELKPPEGKATPISEDKDEESSDEDVAMKSVKTYRSYKAFEKEHFFYLITEKGMSVRAAALQLQINPSTAQNWAKKDREDPQDIIARKKGSGRPGRPSKFNEEHQRFLVNLIDENASLVLDEMMDSLTTQFADLQVSKTALYNFATEKCAISFKKAHFHSVERNSPEKIEERYQWVKLYMETDLDYKSNCIFIDESAFHINLKRNFAWSRKGTRAIVKVPKTRAKTTTILGAISPYGVVNIQVRRPKAPASSKKRKIDGTTGKATVANSKGGTVTGHYFNFIAKTIDILDKHPQFKGHYLVMDNAPIHTNVDIRRYVESRGYGCVYLPPYSPELNPIEQFWSVVKSKLKRVKLLVDEDLTARIGDATNQVLYSDLEGFARYSDKKFAACLNREPL</sequence>
<reference evidence="3 4" key="1">
    <citation type="submission" date="2014-09" db="EMBL/GenBank/DDBJ databases">
        <authorList>
            <person name="Ellenberger Sabrina"/>
        </authorList>
    </citation>
    <scope>NUCLEOTIDE SEQUENCE [LARGE SCALE GENOMIC DNA]</scope>
    <source>
        <strain evidence="3 4">CBS 412.66</strain>
    </source>
</reference>
<accession>A0A0B7NFS5</accession>
<evidence type="ECO:0000313" key="3">
    <source>
        <dbReference type="EMBL" id="CEP14362.1"/>
    </source>
</evidence>
<dbReference type="InterPro" id="IPR047655">
    <property type="entry name" value="Transpos_IS630-like"/>
</dbReference>
<dbReference type="PANTHER" id="PTHR46564">
    <property type="entry name" value="TRANSPOSASE"/>
    <property type="match status" value="1"/>
</dbReference>
<evidence type="ECO:0000256" key="1">
    <source>
        <dbReference type="SAM" id="MobiDB-lite"/>
    </source>
</evidence>
<organism evidence="3 4">
    <name type="scientific">Parasitella parasitica</name>
    <dbReference type="NCBI Taxonomy" id="35722"/>
    <lineage>
        <taxon>Eukaryota</taxon>
        <taxon>Fungi</taxon>
        <taxon>Fungi incertae sedis</taxon>
        <taxon>Mucoromycota</taxon>
        <taxon>Mucoromycotina</taxon>
        <taxon>Mucoromycetes</taxon>
        <taxon>Mucorales</taxon>
        <taxon>Mucorineae</taxon>
        <taxon>Mucoraceae</taxon>
        <taxon>Parasitella</taxon>
    </lineage>
</organism>
<dbReference type="PANTHER" id="PTHR46564:SF1">
    <property type="entry name" value="TRANSPOSASE"/>
    <property type="match status" value="1"/>
</dbReference>
<keyword evidence="4" id="KW-1185">Reference proteome</keyword>
<gene>
    <name evidence="3" type="primary">PARPA_08541.1 scaffold 33340</name>
</gene>
<dbReference type="NCBIfam" id="NF033545">
    <property type="entry name" value="transpos_IS630"/>
    <property type="match status" value="1"/>
</dbReference>
<feature type="domain" description="Tc1-like transposase DDE" evidence="2">
    <location>
        <begin position="331"/>
        <end position="395"/>
    </location>
</feature>
<dbReference type="Proteomes" id="UP000054107">
    <property type="component" value="Unassembled WGS sequence"/>
</dbReference>
<dbReference type="EMBL" id="LN731193">
    <property type="protein sequence ID" value="CEP14362.1"/>
    <property type="molecule type" value="Genomic_DNA"/>
</dbReference>
<protein>
    <recommendedName>
        <fullName evidence="2">Tc1-like transposase DDE domain-containing protein</fullName>
    </recommendedName>
</protein>
<dbReference type="Pfam" id="PF13358">
    <property type="entry name" value="DDE_3"/>
    <property type="match status" value="1"/>
</dbReference>
<dbReference type="OrthoDB" id="2262293at2759"/>
<feature type="region of interest" description="Disordered" evidence="1">
    <location>
        <begin position="114"/>
        <end position="144"/>
    </location>
</feature>
<dbReference type="GO" id="GO:0003676">
    <property type="term" value="F:nucleic acid binding"/>
    <property type="evidence" value="ECO:0007669"/>
    <property type="project" value="InterPro"/>
</dbReference>
<name>A0A0B7NFS5_9FUNG</name>